<comment type="caution">
    <text evidence="2">The sequence shown here is derived from an EMBL/GenBank/DDBJ whole genome shotgun (WGS) entry which is preliminary data.</text>
</comment>
<dbReference type="AlphaFoldDB" id="A0A8S9NQ53"/>
<keyword evidence="1" id="KW-0472">Membrane</keyword>
<feature type="transmembrane region" description="Helical" evidence="1">
    <location>
        <begin position="38"/>
        <end position="59"/>
    </location>
</feature>
<keyword evidence="1" id="KW-0812">Transmembrane</keyword>
<evidence type="ECO:0000313" key="2">
    <source>
        <dbReference type="EMBL" id="KAF3503658.1"/>
    </source>
</evidence>
<proteinExistence type="predicted"/>
<dbReference type="EMBL" id="QGKX02001621">
    <property type="protein sequence ID" value="KAF3503658.1"/>
    <property type="molecule type" value="Genomic_DNA"/>
</dbReference>
<evidence type="ECO:0000256" key="1">
    <source>
        <dbReference type="SAM" id="Phobius"/>
    </source>
</evidence>
<organism evidence="2 3">
    <name type="scientific">Brassica cretica</name>
    <name type="common">Mustard</name>
    <dbReference type="NCBI Taxonomy" id="69181"/>
    <lineage>
        <taxon>Eukaryota</taxon>
        <taxon>Viridiplantae</taxon>
        <taxon>Streptophyta</taxon>
        <taxon>Embryophyta</taxon>
        <taxon>Tracheophyta</taxon>
        <taxon>Spermatophyta</taxon>
        <taxon>Magnoliopsida</taxon>
        <taxon>eudicotyledons</taxon>
        <taxon>Gunneridae</taxon>
        <taxon>Pentapetalae</taxon>
        <taxon>rosids</taxon>
        <taxon>malvids</taxon>
        <taxon>Brassicales</taxon>
        <taxon>Brassicaceae</taxon>
        <taxon>Brassiceae</taxon>
        <taxon>Brassica</taxon>
    </lineage>
</organism>
<name>A0A8S9NQ53_BRACR</name>
<dbReference type="Proteomes" id="UP000712600">
    <property type="component" value="Unassembled WGS sequence"/>
</dbReference>
<sequence>MAHPVAKSRSKVFDFLKNCGVCIGVGHRRSGAGVFLPALLRIVIFSFIFPDIVLIKHFVAMS</sequence>
<evidence type="ECO:0000313" key="3">
    <source>
        <dbReference type="Proteomes" id="UP000712600"/>
    </source>
</evidence>
<keyword evidence="1" id="KW-1133">Transmembrane helix</keyword>
<protein>
    <submittedName>
        <fullName evidence="2">Uncharacterized protein</fullName>
    </submittedName>
</protein>
<accession>A0A8S9NQ53</accession>
<reference evidence="2" key="1">
    <citation type="submission" date="2019-12" db="EMBL/GenBank/DDBJ databases">
        <title>Genome sequencing and annotation of Brassica cretica.</title>
        <authorList>
            <person name="Studholme D.J."/>
            <person name="Sarris P."/>
        </authorList>
    </citation>
    <scope>NUCLEOTIDE SEQUENCE</scope>
    <source>
        <strain evidence="2">PFS-109/04</strain>
        <tissue evidence="2">Leaf</tissue>
    </source>
</reference>
<gene>
    <name evidence="2" type="ORF">F2Q69_00043978</name>
</gene>